<evidence type="ECO:0008006" key="5">
    <source>
        <dbReference type="Google" id="ProtNLM"/>
    </source>
</evidence>
<proteinExistence type="predicted"/>
<gene>
    <name evidence="3" type="ORF">FYJ26_02075</name>
</gene>
<feature type="chain" id="PRO_5039365894" description="FMN-binding protein" evidence="2">
    <location>
        <begin position="23"/>
        <end position="378"/>
    </location>
</feature>
<dbReference type="PROSITE" id="PS51257">
    <property type="entry name" value="PROKAR_LIPOPROTEIN"/>
    <property type="match status" value="1"/>
</dbReference>
<feature type="region of interest" description="Disordered" evidence="1">
    <location>
        <begin position="24"/>
        <end position="73"/>
    </location>
</feature>
<keyword evidence="4" id="KW-1185">Reference proteome</keyword>
<feature type="compositionally biased region" description="Basic and acidic residues" evidence="1">
    <location>
        <begin position="40"/>
        <end position="73"/>
    </location>
</feature>
<accession>A0A6N7VCS6</accession>
<dbReference type="RefSeq" id="WP_154539135.1">
    <property type="nucleotide sequence ID" value="NZ_VULQ01000002.1"/>
</dbReference>
<comment type="caution">
    <text evidence="3">The sequence shown here is derived from an EMBL/GenBank/DDBJ whole genome shotgun (WGS) entry which is preliminary data.</text>
</comment>
<feature type="signal peptide" evidence="2">
    <location>
        <begin position="1"/>
        <end position="22"/>
    </location>
</feature>
<evidence type="ECO:0000313" key="4">
    <source>
        <dbReference type="Proteomes" id="UP000441925"/>
    </source>
</evidence>
<sequence>MNKKIKLTALAVALSLAFTACSNNNNNTAETKSNAVTSAKSDEASNKKIASNEDKSNEKSTSNEEDSKASKFSSEDIVLRRSLSAPHGEGSFARTVVVTQADKIITASLDEFQYFDEKEFKALPNQDGEKEFKKGAKEGKILGSKVENSDAYSKLMEEKAGSTVTIKDNFKAIENFVSGKTISEIEEVINNAEDGKAIDAVSGATLVDTKAYLKSIVYTAKNDKFAVKADTQSVDNLTLKSAFGGRNTDNSVSDVFVLLQNDKIVATSIDEYQYFGEKGVPNSDKKFGENYADKKNQLASKLENDREYSALMKEHAKAKNDISENFKAIEEYTKGKTAEEIKKIADENEKGKAIDEISGATLTDAVGYLDVIYDAASK</sequence>
<protein>
    <recommendedName>
        <fullName evidence="5">FMN-binding protein</fullName>
    </recommendedName>
</protein>
<evidence type="ECO:0000256" key="1">
    <source>
        <dbReference type="SAM" id="MobiDB-lite"/>
    </source>
</evidence>
<dbReference type="Proteomes" id="UP000441925">
    <property type="component" value="Unassembled WGS sequence"/>
</dbReference>
<name>A0A6N7VCS6_9FIRM</name>
<reference evidence="3 4" key="1">
    <citation type="submission" date="2019-08" db="EMBL/GenBank/DDBJ databases">
        <title>In-depth cultivation of the pig gut microbiome towards novel bacterial diversity and tailored functional studies.</title>
        <authorList>
            <person name="Wylensek D."/>
            <person name="Hitch T.C.A."/>
            <person name="Clavel T."/>
        </authorList>
    </citation>
    <scope>NUCLEOTIDE SEQUENCE [LARGE SCALE GENOMIC DNA]</scope>
    <source>
        <strain evidence="3 4">WCA-380-WT-2B</strain>
    </source>
</reference>
<dbReference type="AlphaFoldDB" id="A0A6N7VCS6"/>
<evidence type="ECO:0000256" key="2">
    <source>
        <dbReference type="SAM" id="SignalP"/>
    </source>
</evidence>
<dbReference type="EMBL" id="VULQ01000002">
    <property type="protein sequence ID" value="MSS77215.1"/>
    <property type="molecule type" value="Genomic_DNA"/>
</dbReference>
<evidence type="ECO:0000313" key="3">
    <source>
        <dbReference type="EMBL" id="MSS77215.1"/>
    </source>
</evidence>
<keyword evidence="2" id="KW-0732">Signal</keyword>
<feature type="compositionally biased region" description="Polar residues" evidence="1">
    <location>
        <begin position="28"/>
        <end position="39"/>
    </location>
</feature>
<organism evidence="3 4">
    <name type="scientific">Anaerococcus porci</name>
    <dbReference type="NCBI Taxonomy" id="2652269"/>
    <lineage>
        <taxon>Bacteria</taxon>
        <taxon>Bacillati</taxon>
        <taxon>Bacillota</taxon>
        <taxon>Tissierellia</taxon>
        <taxon>Tissierellales</taxon>
        <taxon>Peptoniphilaceae</taxon>
        <taxon>Anaerococcus</taxon>
    </lineage>
</organism>